<dbReference type="PANTHER" id="PTHR42724">
    <property type="entry name" value="TETRAACYLDISACCHARIDE 4'-KINASE"/>
    <property type="match status" value="1"/>
</dbReference>
<keyword evidence="5 10" id="KW-0808">Transferase</keyword>
<evidence type="ECO:0000256" key="9">
    <source>
        <dbReference type="ARBA" id="ARBA00023098"/>
    </source>
</evidence>
<evidence type="ECO:0000256" key="6">
    <source>
        <dbReference type="ARBA" id="ARBA00022741"/>
    </source>
</evidence>
<dbReference type="GO" id="GO:0009245">
    <property type="term" value="P:lipid A biosynthetic process"/>
    <property type="evidence" value="ECO:0007669"/>
    <property type="project" value="UniProtKB-KW"/>
</dbReference>
<dbReference type="EMBL" id="UOFC01000014">
    <property type="protein sequence ID" value="VAW44600.1"/>
    <property type="molecule type" value="Genomic_DNA"/>
</dbReference>
<proteinExistence type="inferred from homology"/>
<evidence type="ECO:0000313" key="10">
    <source>
        <dbReference type="EMBL" id="VAW44600.1"/>
    </source>
</evidence>
<keyword evidence="6" id="KW-0547">Nucleotide-binding</keyword>
<evidence type="ECO:0000256" key="1">
    <source>
        <dbReference type="ARBA" id="ARBA00004870"/>
    </source>
</evidence>
<evidence type="ECO:0000256" key="5">
    <source>
        <dbReference type="ARBA" id="ARBA00022679"/>
    </source>
</evidence>
<dbReference type="EC" id="2.7.1.130" evidence="2"/>
<dbReference type="UniPathway" id="UPA00359">
    <property type="reaction ID" value="UER00482"/>
</dbReference>
<dbReference type="NCBIfam" id="TIGR00682">
    <property type="entry name" value="lpxK"/>
    <property type="match status" value="1"/>
</dbReference>
<keyword evidence="8" id="KW-0067">ATP-binding</keyword>
<reference evidence="10" key="1">
    <citation type="submission" date="2018-06" db="EMBL/GenBank/DDBJ databases">
        <authorList>
            <person name="Zhirakovskaya E."/>
        </authorList>
    </citation>
    <scope>NUCLEOTIDE SEQUENCE</scope>
</reference>
<organism evidence="10">
    <name type="scientific">hydrothermal vent metagenome</name>
    <dbReference type="NCBI Taxonomy" id="652676"/>
    <lineage>
        <taxon>unclassified sequences</taxon>
        <taxon>metagenomes</taxon>
        <taxon>ecological metagenomes</taxon>
    </lineage>
</organism>
<dbReference type="SUPFAM" id="SSF52540">
    <property type="entry name" value="P-loop containing nucleoside triphosphate hydrolases"/>
    <property type="match status" value="1"/>
</dbReference>
<dbReference type="Pfam" id="PF02606">
    <property type="entry name" value="LpxK"/>
    <property type="match status" value="1"/>
</dbReference>
<keyword evidence="3" id="KW-0444">Lipid biosynthesis</keyword>
<name>A0A3B0VW81_9ZZZZ</name>
<protein>
    <recommendedName>
        <fullName evidence="2">tetraacyldisaccharide 4'-kinase</fullName>
        <ecNumber evidence="2">2.7.1.130</ecNumber>
    </recommendedName>
</protein>
<keyword evidence="4" id="KW-0441">Lipid A biosynthesis</keyword>
<evidence type="ECO:0000256" key="4">
    <source>
        <dbReference type="ARBA" id="ARBA00022556"/>
    </source>
</evidence>
<keyword evidence="9" id="KW-0443">Lipid metabolism</keyword>
<sequence>MSWFHFWTHTTWKTQLLLPLSKVVCWEAARRLTRFTQQPPVRQTQATVIVVGNIVVGGSGKTPFIVWLTKQLQAKGFRVGIVSRGYGGKAKQWPQRVTADSDPLQVGDEPVLLAKQLGCPIAVSPNRPQAIALLNQIEPFDMIISDDGLQHYALARDIEIVLMDAQRQLGNGLCLPAGPLREPVTRLQQVDFCIWNGLDDLRDFPFALNKTVLQGRMQLVPLRLRQVMNPNNVIDLDVKGGVLASFLNESVHAIAGIGHPSRFFNTLKTLGFQVTEHAFSDHHQFTMQDFQLFDAQKRLLMTEKDAVKCIVLAKQHHKTNWWYLEVTPRCDDDLLIQLLKRVCN</sequence>
<dbReference type="GO" id="GO:0005524">
    <property type="term" value="F:ATP binding"/>
    <property type="evidence" value="ECO:0007669"/>
    <property type="project" value="UniProtKB-KW"/>
</dbReference>
<accession>A0A3B0VW81</accession>
<evidence type="ECO:0000256" key="3">
    <source>
        <dbReference type="ARBA" id="ARBA00022516"/>
    </source>
</evidence>
<dbReference type="GO" id="GO:0009244">
    <property type="term" value="P:lipopolysaccharide core region biosynthetic process"/>
    <property type="evidence" value="ECO:0007669"/>
    <property type="project" value="TreeGrafter"/>
</dbReference>
<dbReference type="AlphaFoldDB" id="A0A3B0VW81"/>
<evidence type="ECO:0000256" key="8">
    <source>
        <dbReference type="ARBA" id="ARBA00022840"/>
    </source>
</evidence>
<evidence type="ECO:0000256" key="7">
    <source>
        <dbReference type="ARBA" id="ARBA00022777"/>
    </source>
</evidence>
<dbReference type="GO" id="GO:0009029">
    <property type="term" value="F:lipid-A 4'-kinase activity"/>
    <property type="evidence" value="ECO:0007669"/>
    <property type="project" value="UniProtKB-EC"/>
</dbReference>
<dbReference type="InterPro" id="IPR027417">
    <property type="entry name" value="P-loop_NTPase"/>
</dbReference>
<evidence type="ECO:0000256" key="2">
    <source>
        <dbReference type="ARBA" id="ARBA00012071"/>
    </source>
</evidence>
<gene>
    <name evidence="10" type="ORF">MNBD_GAMMA03-1573</name>
</gene>
<dbReference type="InterPro" id="IPR003758">
    <property type="entry name" value="LpxK"/>
</dbReference>
<dbReference type="HAMAP" id="MF_00409">
    <property type="entry name" value="LpxK"/>
    <property type="match status" value="1"/>
</dbReference>
<dbReference type="PANTHER" id="PTHR42724:SF1">
    <property type="entry name" value="TETRAACYLDISACCHARIDE 4'-KINASE, MITOCHONDRIAL-RELATED"/>
    <property type="match status" value="1"/>
</dbReference>
<keyword evidence="7 10" id="KW-0418">Kinase</keyword>
<dbReference type="GO" id="GO:0005886">
    <property type="term" value="C:plasma membrane"/>
    <property type="evidence" value="ECO:0007669"/>
    <property type="project" value="TreeGrafter"/>
</dbReference>
<comment type="pathway">
    <text evidence="1">Glycolipid biosynthesis; lipid IV(A) biosynthesis; lipid IV(A) from (3R)-3-hydroxytetradecanoyl-[acyl-carrier-protein] and UDP-N-acetyl-alpha-D-glucosamine: step 6/6.</text>
</comment>